<organism evidence="5 6">
    <name type="scientific">Lithohypha guttulata</name>
    <dbReference type="NCBI Taxonomy" id="1690604"/>
    <lineage>
        <taxon>Eukaryota</taxon>
        <taxon>Fungi</taxon>
        <taxon>Dikarya</taxon>
        <taxon>Ascomycota</taxon>
        <taxon>Pezizomycotina</taxon>
        <taxon>Eurotiomycetes</taxon>
        <taxon>Chaetothyriomycetidae</taxon>
        <taxon>Chaetothyriales</taxon>
        <taxon>Trichomeriaceae</taxon>
        <taxon>Lithohypha</taxon>
    </lineage>
</organism>
<dbReference type="CDD" id="cd16494">
    <property type="entry name" value="RING-CH-C4HC3_ZSWM2"/>
    <property type="match status" value="1"/>
</dbReference>
<feature type="compositionally biased region" description="Low complexity" evidence="2">
    <location>
        <begin position="23"/>
        <end position="35"/>
    </location>
</feature>
<dbReference type="Pfam" id="PF13639">
    <property type="entry name" value="zf-RING_2"/>
    <property type="match status" value="1"/>
</dbReference>
<keyword evidence="6" id="KW-1185">Reference proteome</keyword>
<dbReference type="SUPFAM" id="SSF57850">
    <property type="entry name" value="RING/U-box"/>
    <property type="match status" value="1"/>
</dbReference>
<dbReference type="PROSITE" id="PS50966">
    <property type="entry name" value="ZF_SWIM"/>
    <property type="match status" value="1"/>
</dbReference>
<feature type="compositionally biased region" description="Polar residues" evidence="2">
    <location>
        <begin position="40"/>
        <end position="64"/>
    </location>
</feature>
<evidence type="ECO:0000259" key="3">
    <source>
        <dbReference type="PROSITE" id="PS50089"/>
    </source>
</evidence>
<gene>
    <name evidence="5" type="ORF">LTR05_000533</name>
</gene>
<dbReference type="Gene3D" id="3.30.40.10">
    <property type="entry name" value="Zinc/RING finger domain, C3HC4 (zinc finger)"/>
    <property type="match status" value="1"/>
</dbReference>
<proteinExistence type="predicted"/>
<feature type="domain" description="SWIM-type" evidence="4">
    <location>
        <begin position="152"/>
        <end position="184"/>
    </location>
</feature>
<dbReference type="PROSITE" id="PS50089">
    <property type="entry name" value="ZF_RING_2"/>
    <property type="match status" value="1"/>
</dbReference>
<dbReference type="PANTHER" id="PTHR21540:SF0">
    <property type="entry name" value="PHD FAMILY PROTEIN"/>
    <property type="match status" value="1"/>
</dbReference>
<dbReference type="InterPro" id="IPR039903">
    <property type="entry name" value="Zswim2"/>
</dbReference>
<keyword evidence="1" id="KW-0479">Metal-binding</keyword>
<evidence type="ECO:0000256" key="2">
    <source>
        <dbReference type="SAM" id="MobiDB-lite"/>
    </source>
</evidence>
<evidence type="ECO:0000259" key="4">
    <source>
        <dbReference type="PROSITE" id="PS50966"/>
    </source>
</evidence>
<keyword evidence="1" id="KW-0862">Zinc</keyword>
<keyword evidence="1" id="KW-0863">Zinc-finger</keyword>
<dbReference type="InterPro" id="IPR013083">
    <property type="entry name" value="Znf_RING/FYVE/PHD"/>
</dbReference>
<dbReference type="GO" id="GO:0008270">
    <property type="term" value="F:zinc ion binding"/>
    <property type="evidence" value="ECO:0007669"/>
    <property type="project" value="UniProtKB-KW"/>
</dbReference>
<evidence type="ECO:0000313" key="5">
    <source>
        <dbReference type="EMBL" id="KAK5090361.1"/>
    </source>
</evidence>
<feature type="region of interest" description="Disordered" evidence="2">
    <location>
        <begin position="23"/>
        <end position="99"/>
    </location>
</feature>
<reference evidence="5 6" key="1">
    <citation type="submission" date="2023-08" db="EMBL/GenBank/DDBJ databases">
        <title>Black Yeasts Isolated from many extreme environments.</title>
        <authorList>
            <person name="Coleine C."/>
            <person name="Stajich J.E."/>
            <person name="Selbmann L."/>
        </authorList>
    </citation>
    <scope>NUCLEOTIDE SEQUENCE [LARGE SCALE GENOMIC DNA]</scope>
    <source>
        <strain evidence="5 6">CCFEE 5910</strain>
    </source>
</reference>
<accession>A0AAN7YKG1</accession>
<dbReference type="PANTHER" id="PTHR21540">
    <property type="entry name" value="RING FINGER AND SWIM DOMAIN-CONTAINING PROTEIN 2"/>
    <property type="match status" value="1"/>
</dbReference>
<evidence type="ECO:0000313" key="6">
    <source>
        <dbReference type="Proteomes" id="UP001309876"/>
    </source>
</evidence>
<dbReference type="EMBL" id="JAVRRJ010000001">
    <property type="protein sequence ID" value="KAK5090361.1"/>
    <property type="molecule type" value="Genomic_DNA"/>
</dbReference>
<dbReference type="InterPro" id="IPR001841">
    <property type="entry name" value="Znf_RING"/>
</dbReference>
<comment type="caution">
    <text evidence="5">The sequence shown here is derived from an EMBL/GenBank/DDBJ whole genome shotgun (WGS) entry which is preliminary data.</text>
</comment>
<protein>
    <submittedName>
        <fullName evidence="5">Uncharacterized protein</fullName>
    </submittedName>
</protein>
<dbReference type="InterPro" id="IPR007527">
    <property type="entry name" value="Znf_SWIM"/>
</dbReference>
<dbReference type="AlphaFoldDB" id="A0AAN7YKG1"/>
<sequence length="335" mass="37275">MHVHPGAYCTTPFPCRQLHKTTTAMGGRATRGSTAKSAPKPSQSNKVNARSLRPNSNPNTPATSSKKKKRNLIDLTQDDEDEVESSHSSAKKAKQVQEKRLKMFRKQAPQSFLTKLERATSQRMVVIGRTRSGEGEDLHEDIDIVGTTGNIYTVTVGRLPSCTCPDHLKGNECKHKVYALAVVLQAPYEYQYQRALLTPEVHQLLADAPQIPYADADTKEDSRGKRKPIEGECPICYMDFDPDNNELVWCKAACGNNMHKSCFDQWAASQRGQGVKCVYCRTPWQNDQGDLASIKSSGVESGEGYVNVADQFGISRARDCSSYHQPWARRNFGYG</sequence>
<name>A0AAN7YKG1_9EURO</name>
<evidence type="ECO:0000256" key="1">
    <source>
        <dbReference type="PROSITE-ProRule" id="PRU00175"/>
    </source>
</evidence>
<dbReference type="GO" id="GO:0061630">
    <property type="term" value="F:ubiquitin protein ligase activity"/>
    <property type="evidence" value="ECO:0007669"/>
    <property type="project" value="InterPro"/>
</dbReference>
<dbReference type="Proteomes" id="UP001309876">
    <property type="component" value="Unassembled WGS sequence"/>
</dbReference>
<feature type="domain" description="RING-type" evidence="3">
    <location>
        <begin position="233"/>
        <end position="281"/>
    </location>
</feature>